<accession>A0A5M3T755</accession>
<dbReference type="RefSeq" id="WP_006617801.1">
    <property type="nucleotide sequence ID" value="NZ_BIMW01000127.1"/>
</dbReference>
<keyword evidence="5" id="KW-1185">Reference proteome</keyword>
<organism evidence="4 5">
    <name type="scientific">Limnospira platensis NIES-46</name>
    <dbReference type="NCBI Taxonomy" id="1236695"/>
    <lineage>
        <taxon>Bacteria</taxon>
        <taxon>Bacillati</taxon>
        <taxon>Cyanobacteriota</taxon>
        <taxon>Cyanophyceae</taxon>
        <taxon>Oscillatoriophycideae</taxon>
        <taxon>Oscillatoriales</taxon>
        <taxon>Sirenicapillariaceae</taxon>
        <taxon>Limnospira</taxon>
    </lineage>
</organism>
<reference evidence="4 5" key="1">
    <citation type="journal article" date="2019" name="J Genomics">
        <title>The Draft Genome of a Hydrogen-producing Cyanobacterium, Arthrospira platensis NIES-46.</title>
        <authorList>
            <person name="Suzuki S."/>
            <person name="Yamaguchi H."/>
            <person name="Kawachi M."/>
        </authorList>
    </citation>
    <scope>NUCLEOTIDE SEQUENCE [LARGE SCALE GENOMIC DNA]</scope>
    <source>
        <strain evidence="4 5">NIES-46</strain>
    </source>
</reference>
<comment type="caution">
    <text evidence="4">The sequence shown here is derived from an EMBL/GenBank/DDBJ whole genome shotgun (WGS) entry which is preliminary data.</text>
</comment>
<evidence type="ECO:0000256" key="3">
    <source>
        <dbReference type="ARBA" id="ARBA00035643"/>
    </source>
</evidence>
<dbReference type="Pfam" id="PF06386">
    <property type="entry name" value="GvpL_GvpF"/>
    <property type="match status" value="1"/>
</dbReference>
<dbReference type="PANTHER" id="PTHR36852:SF1">
    <property type="entry name" value="PROTEIN GVPL 2"/>
    <property type="match status" value="1"/>
</dbReference>
<dbReference type="PANTHER" id="PTHR36852">
    <property type="entry name" value="PROTEIN GVPL 2"/>
    <property type="match status" value="1"/>
</dbReference>
<name>A0A5M3T755_LIMPL</name>
<evidence type="ECO:0000256" key="2">
    <source>
        <dbReference type="ARBA" id="ARBA00035108"/>
    </source>
</evidence>
<evidence type="ECO:0000256" key="1">
    <source>
        <dbReference type="ARBA" id="ARBA00022987"/>
    </source>
</evidence>
<comment type="subcellular location">
    <subcellularLocation>
        <location evidence="2">Gas vesicle</location>
    </subcellularLocation>
</comment>
<keyword evidence="1" id="KW-0304">Gas vesicle</keyword>
<dbReference type="Proteomes" id="UP000326169">
    <property type="component" value="Unassembled WGS sequence"/>
</dbReference>
<comment type="similarity">
    <text evidence="3">Belongs to the gas vesicle GvpF/GvpL family.</text>
</comment>
<proteinExistence type="inferred from homology"/>
<evidence type="ECO:0000313" key="5">
    <source>
        <dbReference type="Proteomes" id="UP000326169"/>
    </source>
</evidence>
<dbReference type="InterPro" id="IPR009430">
    <property type="entry name" value="GvpL/GvpF"/>
</dbReference>
<evidence type="ECO:0000313" key="4">
    <source>
        <dbReference type="EMBL" id="GCE95314.1"/>
    </source>
</evidence>
<gene>
    <name evidence="4" type="primary">gvpW</name>
    <name evidence="4" type="ORF">NIES46_33770</name>
</gene>
<protein>
    <submittedName>
        <fullName evidence="4">Gas vesicle protein GvpW</fullName>
    </submittedName>
</protein>
<sequence length="227" mass="26200">MYVYAFIKSQSISWKSVQGIYEPVVLLEAGALAAVVEPNLQAENLSADNEEELMRAVLTHDRIVCQIFEETTVLPVRFGTCFDSEARLCEHLTTEGDRYFRQLEKLTGRAEYLLEAIPQPFNQEKPSSDTTAPPTKGRDYFLQKKRLHQQRLNFEQQQEQQWQDFINAIASKYPIVQGKATEDAERIYLLIPRSQEVALVEWVAQQQQNIDLWEFSLGNAVPAYHFL</sequence>
<dbReference type="GeneID" id="301684165"/>
<dbReference type="EMBL" id="BIMW01000127">
    <property type="protein sequence ID" value="GCE95314.1"/>
    <property type="molecule type" value="Genomic_DNA"/>
</dbReference>